<keyword evidence="8" id="KW-1185">Reference proteome</keyword>
<proteinExistence type="predicted"/>
<evidence type="ECO:0000259" key="6">
    <source>
        <dbReference type="Pfam" id="PF21173"/>
    </source>
</evidence>
<name>A0A1I6QRT1_9RHOB</name>
<keyword evidence="2" id="KW-0863">Zinc-finger</keyword>
<dbReference type="SUPFAM" id="SSF57716">
    <property type="entry name" value="Glucocorticoid receptor-like (DNA-binding domain)"/>
    <property type="match status" value="1"/>
</dbReference>
<dbReference type="PANTHER" id="PTHR33823">
    <property type="entry name" value="RNA POLYMERASE-BINDING TRANSCRIPTION FACTOR DKSA-RELATED"/>
    <property type="match status" value="1"/>
</dbReference>
<evidence type="ECO:0000256" key="1">
    <source>
        <dbReference type="ARBA" id="ARBA00022723"/>
    </source>
</evidence>
<dbReference type="EMBL" id="FPAJ01000001">
    <property type="protein sequence ID" value="SFS55153.1"/>
    <property type="molecule type" value="Genomic_DNA"/>
</dbReference>
<evidence type="ECO:0000256" key="4">
    <source>
        <dbReference type="PROSITE-ProRule" id="PRU00510"/>
    </source>
</evidence>
<dbReference type="OrthoDB" id="1121111at2"/>
<dbReference type="RefSeq" id="WP_093915078.1">
    <property type="nucleotide sequence ID" value="NZ_FPAJ01000001.1"/>
</dbReference>
<dbReference type="Proteomes" id="UP000199239">
    <property type="component" value="Unassembled WGS sequence"/>
</dbReference>
<dbReference type="InterPro" id="IPR000962">
    <property type="entry name" value="Znf_DskA_TraR"/>
</dbReference>
<dbReference type="Gene3D" id="1.20.120.910">
    <property type="entry name" value="DksA, coiled-coil domain"/>
    <property type="match status" value="1"/>
</dbReference>
<feature type="domain" description="DnaK suppressor protein-like N-terminal" evidence="6">
    <location>
        <begin position="7"/>
        <end position="71"/>
    </location>
</feature>
<gene>
    <name evidence="7" type="ORF">SAMN04488040_0888</name>
</gene>
<dbReference type="Pfam" id="PF01258">
    <property type="entry name" value="zf-dskA_traR"/>
    <property type="match status" value="1"/>
</dbReference>
<dbReference type="PROSITE" id="PS51128">
    <property type="entry name" value="ZF_DKSA_2"/>
    <property type="match status" value="1"/>
</dbReference>
<keyword evidence="3" id="KW-0862">Zinc</keyword>
<protein>
    <submittedName>
        <fullName evidence="7">Transcriptional regulator, TraR/DksA family</fullName>
    </submittedName>
</protein>
<evidence type="ECO:0000256" key="2">
    <source>
        <dbReference type="ARBA" id="ARBA00022771"/>
    </source>
</evidence>
<dbReference type="AlphaFoldDB" id="A0A1I6QRT1"/>
<dbReference type="STRING" id="394264.SAMN04488040_0888"/>
<reference evidence="8" key="1">
    <citation type="submission" date="2016-10" db="EMBL/GenBank/DDBJ databases">
        <authorList>
            <person name="Varghese N."/>
            <person name="Submissions S."/>
        </authorList>
    </citation>
    <scope>NUCLEOTIDE SEQUENCE [LARGE SCALE GENOMIC DNA]</scope>
    <source>
        <strain evidence="8">DSM 23422</strain>
    </source>
</reference>
<sequence>MLDHSHYAGLIKARLQELDARMHEVDHELGTPKSPDMDDQSIDLEDDEVLEGIGIAAQKEIALLRLAMERIKNGSYGVCKKCGGPISDARLTAVLYTPLCKNCAANR</sequence>
<accession>A0A1I6QRT1</accession>
<evidence type="ECO:0000256" key="3">
    <source>
        <dbReference type="ARBA" id="ARBA00022833"/>
    </source>
</evidence>
<evidence type="ECO:0000259" key="5">
    <source>
        <dbReference type="Pfam" id="PF01258"/>
    </source>
</evidence>
<organism evidence="7 8">
    <name type="scientific">Sulfitobacter marinus</name>
    <dbReference type="NCBI Taxonomy" id="394264"/>
    <lineage>
        <taxon>Bacteria</taxon>
        <taxon>Pseudomonadati</taxon>
        <taxon>Pseudomonadota</taxon>
        <taxon>Alphaproteobacteria</taxon>
        <taxon>Rhodobacterales</taxon>
        <taxon>Roseobacteraceae</taxon>
        <taxon>Sulfitobacter</taxon>
    </lineage>
</organism>
<feature type="zinc finger region" description="dksA C4-type" evidence="4">
    <location>
        <begin position="79"/>
        <end position="103"/>
    </location>
</feature>
<dbReference type="InterPro" id="IPR048487">
    <property type="entry name" value="DksA-like_N"/>
</dbReference>
<keyword evidence="1" id="KW-0479">Metal-binding</keyword>
<dbReference type="PANTHER" id="PTHR33823:SF4">
    <property type="entry name" value="GENERAL STRESS PROTEIN 16O"/>
    <property type="match status" value="1"/>
</dbReference>
<feature type="domain" description="Zinc finger DksA/TraR C4-type" evidence="5">
    <location>
        <begin position="74"/>
        <end position="105"/>
    </location>
</feature>
<dbReference type="Pfam" id="PF21173">
    <property type="entry name" value="DksA-like_N"/>
    <property type="match status" value="1"/>
</dbReference>
<evidence type="ECO:0000313" key="7">
    <source>
        <dbReference type="EMBL" id="SFS55153.1"/>
    </source>
</evidence>
<evidence type="ECO:0000313" key="8">
    <source>
        <dbReference type="Proteomes" id="UP000199239"/>
    </source>
</evidence>
<dbReference type="GO" id="GO:0008270">
    <property type="term" value="F:zinc ion binding"/>
    <property type="evidence" value="ECO:0007669"/>
    <property type="project" value="UniProtKB-KW"/>
</dbReference>